<feature type="chain" id="PRO_5038857144" evidence="1">
    <location>
        <begin position="20"/>
        <end position="56"/>
    </location>
</feature>
<proteinExistence type="predicted"/>
<protein>
    <submittedName>
        <fullName evidence="2">Uncharacterized protein</fullName>
    </submittedName>
</protein>
<dbReference type="Proteomes" id="UP000016860">
    <property type="component" value="Unassembled WGS sequence"/>
</dbReference>
<keyword evidence="1" id="KW-0732">Signal</keyword>
<organism evidence="2 3">
    <name type="scientific">Ruminiclostridium papyrosolvens C7</name>
    <dbReference type="NCBI Taxonomy" id="1330534"/>
    <lineage>
        <taxon>Bacteria</taxon>
        <taxon>Bacillati</taxon>
        <taxon>Bacillota</taxon>
        <taxon>Clostridia</taxon>
        <taxon>Eubacteriales</taxon>
        <taxon>Oscillospiraceae</taxon>
        <taxon>Ruminiclostridium</taxon>
    </lineage>
</organism>
<evidence type="ECO:0000313" key="2">
    <source>
        <dbReference type="EMBL" id="EPR11639.1"/>
    </source>
</evidence>
<gene>
    <name evidence="2" type="ORF">L323_11570</name>
</gene>
<dbReference type="AlphaFoldDB" id="U4R0K2"/>
<feature type="signal peptide" evidence="1">
    <location>
        <begin position="1"/>
        <end position="19"/>
    </location>
</feature>
<reference evidence="2 3" key="1">
    <citation type="journal article" date="2013" name="Genome Announc.">
        <title>Draft Genome Sequence of the Cellulolytic Bacterium Clostridium papyrosolvens C7 (ATCC 700395).</title>
        <authorList>
            <person name="Zepeda V."/>
            <person name="Dassa B."/>
            <person name="Borovok I."/>
            <person name="Lamed R."/>
            <person name="Bayer E.A."/>
            <person name="Cate J.H."/>
        </authorList>
    </citation>
    <scope>NUCLEOTIDE SEQUENCE [LARGE SCALE GENOMIC DNA]</scope>
    <source>
        <strain evidence="2 3">C7</strain>
    </source>
</reference>
<comment type="caution">
    <text evidence="2">The sequence shown here is derived from an EMBL/GenBank/DDBJ whole genome shotgun (WGS) entry which is preliminary data.</text>
</comment>
<evidence type="ECO:0000256" key="1">
    <source>
        <dbReference type="SAM" id="SignalP"/>
    </source>
</evidence>
<dbReference type="EMBL" id="ATAY01000035">
    <property type="protein sequence ID" value="EPR11639.1"/>
    <property type="molecule type" value="Genomic_DNA"/>
</dbReference>
<sequence>MKFSTMSTALLAINFINCAGCPSITTFDLMLPAISLSLPFTLPKKLPTASFGFPAP</sequence>
<name>U4R0K2_9FIRM</name>
<dbReference type="RefSeq" id="WP_020815816.1">
    <property type="nucleotide sequence ID" value="NZ_ATAY01000035.1"/>
</dbReference>
<evidence type="ECO:0000313" key="3">
    <source>
        <dbReference type="Proteomes" id="UP000016860"/>
    </source>
</evidence>
<accession>U4R0K2</accession>